<evidence type="ECO:0000256" key="4">
    <source>
        <dbReference type="ARBA" id="ARBA00022989"/>
    </source>
</evidence>
<evidence type="ECO:0000256" key="8">
    <source>
        <dbReference type="SAM" id="Phobius"/>
    </source>
</evidence>
<keyword evidence="4 8" id="KW-1133">Transmembrane helix</keyword>
<accession>A0A109KMF3</accession>
<evidence type="ECO:0000256" key="6">
    <source>
        <dbReference type="ARBA" id="ARBA00025595"/>
    </source>
</evidence>
<name>A0A109KMF3_PSEFL</name>
<feature type="transmembrane region" description="Helical" evidence="8">
    <location>
        <begin position="71"/>
        <end position="88"/>
    </location>
</feature>
<evidence type="ECO:0000256" key="7">
    <source>
        <dbReference type="PIRNR" id="PIRNR006298"/>
    </source>
</evidence>
<evidence type="ECO:0000256" key="3">
    <source>
        <dbReference type="ARBA" id="ARBA00022692"/>
    </source>
</evidence>
<proteinExistence type="inferred from homology"/>
<evidence type="ECO:0000256" key="1">
    <source>
        <dbReference type="ARBA" id="ARBA00004141"/>
    </source>
</evidence>
<feature type="transmembrane region" description="Helical" evidence="8">
    <location>
        <begin position="39"/>
        <end position="59"/>
    </location>
</feature>
<evidence type="ECO:0000256" key="2">
    <source>
        <dbReference type="ARBA" id="ARBA00022448"/>
    </source>
</evidence>
<comment type="caution">
    <text evidence="10">The sequence shown here is derived from an EMBL/GenBank/DDBJ whole genome shotgun (WGS) entry which is preliminary data.</text>
</comment>
<feature type="domain" description="GtrA/DPMS transmembrane" evidence="9">
    <location>
        <begin position="11"/>
        <end position="119"/>
    </location>
</feature>
<feature type="transmembrane region" description="Helical" evidence="8">
    <location>
        <begin position="12"/>
        <end position="33"/>
    </location>
</feature>
<dbReference type="PATRIC" id="fig|294.195.peg.4773"/>
<dbReference type="PIRSF" id="PIRSF006298">
    <property type="entry name" value="GtrA_prd"/>
    <property type="match status" value="1"/>
</dbReference>
<dbReference type="Pfam" id="PF04138">
    <property type="entry name" value="GtrA_DPMS_TM"/>
    <property type="match status" value="1"/>
</dbReference>
<organism evidence="10 11">
    <name type="scientific">Pseudomonas fluorescens</name>
    <dbReference type="NCBI Taxonomy" id="294"/>
    <lineage>
        <taxon>Bacteria</taxon>
        <taxon>Pseudomonadati</taxon>
        <taxon>Pseudomonadota</taxon>
        <taxon>Gammaproteobacteria</taxon>
        <taxon>Pseudomonadales</taxon>
        <taxon>Pseudomonadaceae</taxon>
        <taxon>Pseudomonas</taxon>
    </lineage>
</organism>
<gene>
    <name evidence="10" type="ORF">PFL603g_04469</name>
</gene>
<evidence type="ECO:0000313" key="11">
    <source>
        <dbReference type="Proteomes" id="UP000063434"/>
    </source>
</evidence>
<evidence type="ECO:0000313" key="10">
    <source>
        <dbReference type="EMBL" id="KWV71928.1"/>
    </source>
</evidence>
<comment type="function">
    <text evidence="6 7">Involved in O antigen modification. Involved in the translocation of bactoprenol-linked glucose across the cytoplasmic membrane.</text>
</comment>
<keyword evidence="5 8" id="KW-0472">Membrane</keyword>
<dbReference type="AlphaFoldDB" id="A0A109KMF3"/>
<dbReference type="PANTHER" id="PTHR38459:SF1">
    <property type="entry name" value="PROPHAGE BACTOPRENOL-LINKED GLUCOSE TRANSLOCASE HOMOLOG"/>
    <property type="match status" value="1"/>
</dbReference>
<dbReference type="Proteomes" id="UP000063434">
    <property type="component" value="Unassembled WGS sequence"/>
</dbReference>
<dbReference type="InterPro" id="IPR016480">
    <property type="entry name" value="Glc_translocase_bactprenl-link"/>
</dbReference>
<dbReference type="GO" id="GO:0000271">
    <property type="term" value="P:polysaccharide biosynthetic process"/>
    <property type="evidence" value="ECO:0007669"/>
    <property type="project" value="InterPro"/>
</dbReference>
<reference evidence="10 11" key="1">
    <citation type="submission" date="2015-05" db="EMBL/GenBank/DDBJ databases">
        <title>A genomic and transcriptomic approach to investigate the blue pigment phenotype in Pseudomonas fluorescens.</title>
        <authorList>
            <person name="Andreani N.A."/>
            <person name="Cardazzo B."/>
        </authorList>
    </citation>
    <scope>NUCLEOTIDE SEQUENCE [LARGE SCALE GENOMIC DNA]</scope>
    <source>
        <strain evidence="10 11">Ps_40</strain>
    </source>
</reference>
<keyword evidence="2 7" id="KW-0813">Transport</keyword>
<sequence length="124" mass="13926">MTRLWKGFSSYTLIGIANTVIHWQLFFMFRAGFELNQALSNLLAFCVAASFSFYINALFTFDSPVSWGRYLMFMACMGGLSLAVGWLGDHLRMPGIVTVLVFSLVGLVCGFLLSRCVVFRERGQ</sequence>
<evidence type="ECO:0000256" key="5">
    <source>
        <dbReference type="ARBA" id="ARBA00023136"/>
    </source>
</evidence>
<dbReference type="GO" id="GO:0005886">
    <property type="term" value="C:plasma membrane"/>
    <property type="evidence" value="ECO:0007669"/>
    <property type="project" value="TreeGrafter"/>
</dbReference>
<dbReference type="InterPro" id="IPR051401">
    <property type="entry name" value="GtrA_CellWall_Glycosyl"/>
</dbReference>
<keyword evidence="3 8" id="KW-0812">Transmembrane</keyword>
<dbReference type="EMBL" id="LCYC01000058">
    <property type="protein sequence ID" value="KWV71928.1"/>
    <property type="molecule type" value="Genomic_DNA"/>
</dbReference>
<protein>
    <recommendedName>
        <fullName evidence="7">Bactoprenol-linked glucose translocase</fullName>
    </recommendedName>
</protein>
<dbReference type="RefSeq" id="WP_056790009.1">
    <property type="nucleotide sequence ID" value="NZ_LCYC01000058.1"/>
</dbReference>
<comment type="similarity">
    <text evidence="7">Belongs to the gtrA family.</text>
</comment>
<feature type="transmembrane region" description="Helical" evidence="8">
    <location>
        <begin position="94"/>
        <end position="118"/>
    </location>
</feature>
<dbReference type="PANTHER" id="PTHR38459">
    <property type="entry name" value="PROPHAGE BACTOPRENOL-LINKED GLUCOSE TRANSLOCASE HOMOLOG"/>
    <property type="match status" value="1"/>
</dbReference>
<evidence type="ECO:0000259" key="9">
    <source>
        <dbReference type="Pfam" id="PF04138"/>
    </source>
</evidence>
<dbReference type="InterPro" id="IPR007267">
    <property type="entry name" value="GtrA_DPMS_TM"/>
</dbReference>
<comment type="subcellular location">
    <subcellularLocation>
        <location evidence="1">Membrane</location>
        <topology evidence="1">Multi-pass membrane protein</topology>
    </subcellularLocation>
</comment>